<dbReference type="EC" id="1.7.99.4" evidence="13"/>
<dbReference type="SUPFAM" id="SSF54862">
    <property type="entry name" value="4Fe-4S ferredoxins"/>
    <property type="match status" value="1"/>
</dbReference>
<evidence type="ECO:0000256" key="8">
    <source>
        <dbReference type="ARBA" id="ARBA00022982"/>
    </source>
</evidence>
<evidence type="ECO:0000256" key="2">
    <source>
        <dbReference type="ARBA" id="ARBA00001966"/>
    </source>
</evidence>
<comment type="subcellular location">
    <subcellularLocation>
        <location evidence="3">Cell envelope</location>
    </subcellularLocation>
</comment>
<reference evidence="13 14" key="1">
    <citation type="submission" date="2022-03" db="EMBL/GenBank/DDBJ databases">
        <title>Ignatzschineria rhizosphaerae HR5S32.</title>
        <authorList>
            <person name="Sun J.Q."/>
            <person name="Feng J.Y."/>
        </authorList>
    </citation>
    <scope>NUCLEOTIDE SEQUENCE [LARGE SCALE GENOMIC DNA]</scope>
    <source>
        <strain evidence="13 14">HR5S32</strain>
    </source>
</reference>
<dbReference type="Proteomes" id="UP000829542">
    <property type="component" value="Chromosome"/>
</dbReference>
<evidence type="ECO:0000256" key="1">
    <source>
        <dbReference type="ARBA" id="ARBA00001927"/>
    </source>
</evidence>
<dbReference type="Pfam" id="PF14711">
    <property type="entry name" value="Nitr_red_bet_C"/>
    <property type="match status" value="1"/>
</dbReference>
<dbReference type="InterPro" id="IPR017896">
    <property type="entry name" value="4Fe4S_Fe-S-bd"/>
</dbReference>
<keyword evidence="11" id="KW-0003">3Fe-4S</keyword>
<dbReference type="PANTHER" id="PTHR43518:SF1">
    <property type="entry name" value="RESPIRATORY NITRATE REDUCTASE 1 BETA CHAIN"/>
    <property type="match status" value="1"/>
</dbReference>
<feature type="domain" description="4Fe-4S ferredoxin-type" evidence="12">
    <location>
        <begin position="174"/>
        <end position="205"/>
    </location>
</feature>
<sequence>MKIRAQIGMVLNLDKCIGCHTCSVTCKNVWTSRDGVEYAWFNNVETKPGIGYPKNWEDQEIHKGGWVRNKKGKLQLKQGTRFKVLSNIFANPNMPAIDDYYIPFSYDYQHLQTAPDMKTPPTARPINLLTGEKMEKIEWGPNWEDDLGGEFKKRAKDRLFDGIQKDIYGAFENTFMMYLPRLCEHCLNPACVASCPSGSIYKREEDGIVLIDQDKCRGWRMCVSGCPYKKIYYNWTTGKSEKCVFCYPRIEAGMPTICSESCVGRIRYLGVLLYDADKIEEAASIEDPQDLYQSQLDIFLDPNDPVVAKEALKQGIPADWIESAKNSPVYKMAVDWKIAFPLHPEYRTLPMVWYIPPLSPIQSAMESGVIGKNGLIPDVKDLRIPLQYLANLLTAGKEAPILDALNTMITMRRYMREKTIRTKEEALAILKESELSLTAHQIEEMYQIMAIANYEDRFVIPTSHKEVADETFTEKGSCGFSWGNGCSDGVSKESLFGRTKVSPIHFKDLLKREKQAQQAAMKE</sequence>
<evidence type="ECO:0000256" key="3">
    <source>
        <dbReference type="ARBA" id="ARBA00004196"/>
    </source>
</evidence>
<comment type="cofactor">
    <cofactor evidence="2">
        <name>[4Fe-4S] cluster</name>
        <dbReference type="ChEBI" id="CHEBI:49883"/>
    </cofactor>
</comment>
<feature type="domain" description="4Fe-4S ferredoxin-type" evidence="12">
    <location>
        <begin position="7"/>
        <end position="35"/>
    </location>
</feature>
<feature type="domain" description="4Fe-4S ferredoxin-type" evidence="12">
    <location>
        <begin position="207"/>
        <end position="236"/>
    </location>
</feature>
<organism evidence="13 14">
    <name type="scientific">Ignatzschineria rhizosphaerae</name>
    <dbReference type="NCBI Taxonomy" id="2923279"/>
    <lineage>
        <taxon>Bacteria</taxon>
        <taxon>Pseudomonadati</taxon>
        <taxon>Pseudomonadota</taxon>
        <taxon>Gammaproteobacteria</taxon>
        <taxon>Cardiobacteriales</taxon>
        <taxon>Ignatzschineriaceae</taxon>
        <taxon>Ignatzschineria</taxon>
    </lineage>
</organism>
<evidence type="ECO:0000256" key="6">
    <source>
        <dbReference type="ARBA" id="ARBA00022723"/>
    </source>
</evidence>
<dbReference type="Pfam" id="PF13247">
    <property type="entry name" value="Fer4_11"/>
    <property type="match status" value="1"/>
</dbReference>
<dbReference type="PROSITE" id="PS51379">
    <property type="entry name" value="4FE4S_FER_2"/>
    <property type="match status" value="3"/>
</dbReference>
<keyword evidence="5" id="KW-0004">4Fe-4S</keyword>
<dbReference type="NCBIfam" id="TIGR01660">
    <property type="entry name" value="narH"/>
    <property type="match status" value="1"/>
</dbReference>
<dbReference type="CDD" id="cd10557">
    <property type="entry name" value="NarH_beta-like"/>
    <property type="match status" value="1"/>
</dbReference>
<dbReference type="PANTHER" id="PTHR43518">
    <property type="entry name" value="NITRATE REDUCTASE BETA SUBUNIT"/>
    <property type="match status" value="1"/>
</dbReference>
<keyword evidence="4" id="KW-0813">Transport</keyword>
<evidence type="ECO:0000256" key="9">
    <source>
        <dbReference type="ARBA" id="ARBA00023004"/>
    </source>
</evidence>
<evidence type="ECO:0000313" key="14">
    <source>
        <dbReference type="Proteomes" id="UP000829542"/>
    </source>
</evidence>
<evidence type="ECO:0000256" key="11">
    <source>
        <dbReference type="ARBA" id="ARBA00023291"/>
    </source>
</evidence>
<dbReference type="GO" id="GO:0016491">
    <property type="term" value="F:oxidoreductase activity"/>
    <property type="evidence" value="ECO:0007669"/>
    <property type="project" value="UniProtKB-KW"/>
</dbReference>
<protein>
    <submittedName>
        <fullName evidence="13">Nitrate reductase subunit beta</fullName>
        <ecNumber evidence="13">1.7.99.4</ecNumber>
    </submittedName>
</protein>
<keyword evidence="10" id="KW-0411">Iron-sulfur</keyword>
<gene>
    <name evidence="13" type="primary">narH</name>
    <name evidence="13" type="ORF">MMG00_04605</name>
</gene>
<keyword evidence="6" id="KW-0479">Metal-binding</keyword>
<proteinExistence type="predicted"/>
<keyword evidence="14" id="KW-1185">Reference proteome</keyword>
<dbReference type="InterPro" id="IPR029263">
    <property type="entry name" value="Nitr_red_bet_C"/>
</dbReference>
<evidence type="ECO:0000313" key="13">
    <source>
        <dbReference type="EMBL" id="UNM97134.1"/>
    </source>
</evidence>
<dbReference type="InterPro" id="IPR006547">
    <property type="entry name" value="NO3_Rdtase_bsu"/>
</dbReference>
<dbReference type="Gene3D" id="1.10.3650.10">
    <property type="entry name" value="nitrate reductase domain like"/>
    <property type="match status" value="1"/>
</dbReference>
<evidence type="ECO:0000256" key="5">
    <source>
        <dbReference type="ARBA" id="ARBA00022485"/>
    </source>
</evidence>
<evidence type="ECO:0000256" key="7">
    <source>
        <dbReference type="ARBA" id="ARBA00022737"/>
    </source>
</evidence>
<keyword evidence="9" id="KW-0408">Iron</keyword>
<name>A0ABY3X2M1_9GAMM</name>
<dbReference type="RefSeq" id="WP_242152054.1">
    <property type="nucleotide sequence ID" value="NZ_CP093379.1"/>
</dbReference>
<dbReference type="Gene3D" id="3.30.70.20">
    <property type="match status" value="3"/>
</dbReference>
<dbReference type="InterPro" id="IPR038262">
    <property type="entry name" value="Nitr_red_bet_C_sf"/>
</dbReference>
<keyword evidence="7" id="KW-0677">Repeat</keyword>
<evidence type="ECO:0000259" key="12">
    <source>
        <dbReference type="PROSITE" id="PS51379"/>
    </source>
</evidence>
<evidence type="ECO:0000256" key="10">
    <source>
        <dbReference type="ARBA" id="ARBA00023014"/>
    </source>
</evidence>
<keyword evidence="8" id="KW-0249">Electron transport</keyword>
<dbReference type="EMBL" id="CP093379">
    <property type="protein sequence ID" value="UNM97134.1"/>
    <property type="molecule type" value="Genomic_DNA"/>
</dbReference>
<keyword evidence="13" id="KW-0560">Oxidoreductase</keyword>
<comment type="cofactor">
    <cofactor evidence="1">
        <name>[3Fe-4S] cluster</name>
        <dbReference type="ChEBI" id="CHEBI:21137"/>
    </cofactor>
</comment>
<evidence type="ECO:0000256" key="4">
    <source>
        <dbReference type="ARBA" id="ARBA00022448"/>
    </source>
</evidence>
<accession>A0ABY3X2M1</accession>